<dbReference type="InterPro" id="IPR029063">
    <property type="entry name" value="SAM-dependent_MTases_sf"/>
</dbReference>
<dbReference type="Gene3D" id="3.40.50.150">
    <property type="entry name" value="Vaccinia Virus protein VP39"/>
    <property type="match status" value="1"/>
</dbReference>
<dbReference type="SUPFAM" id="SSF55811">
    <property type="entry name" value="Nudix"/>
    <property type="match status" value="1"/>
</dbReference>
<keyword evidence="4" id="KW-0489">Methyltransferase</keyword>
<keyword evidence="4" id="KW-0808">Transferase</keyword>
<dbReference type="InterPro" id="IPR020084">
    <property type="entry name" value="NUDIX_hydrolase_CS"/>
</dbReference>
<organism evidence="4 5">
    <name type="scientific">Pandoraea capi</name>
    <dbReference type="NCBI Taxonomy" id="2508286"/>
    <lineage>
        <taxon>Bacteria</taxon>
        <taxon>Pseudomonadati</taxon>
        <taxon>Pseudomonadota</taxon>
        <taxon>Betaproteobacteria</taxon>
        <taxon>Burkholderiales</taxon>
        <taxon>Burkholderiaceae</taxon>
        <taxon>Pandoraea</taxon>
    </lineage>
</organism>
<dbReference type="Pfam" id="PF00293">
    <property type="entry name" value="NUDIX"/>
    <property type="match status" value="1"/>
</dbReference>
<evidence type="ECO:0000259" key="3">
    <source>
        <dbReference type="PROSITE" id="PS51462"/>
    </source>
</evidence>
<dbReference type="PANTHER" id="PTHR43861">
    <property type="entry name" value="TRANS-ACONITATE 2-METHYLTRANSFERASE-RELATED"/>
    <property type="match status" value="1"/>
</dbReference>
<dbReference type="GO" id="GO:0008168">
    <property type="term" value="F:methyltransferase activity"/>
    <property type="evidence" value="ECO:0007669"/>
    <property type="project" value="UniProtKB-KW"/>
</dbReference>
<comment type="caution">
    <text evidence="4">The sequence shown here is derived from an EMBL/GenBank/DDBJ whole genome shotgun (WGS) entry which is preliminary data.</text>
</comment>
<dbReference type="PROSITE" id="PS51462">
    <property type="entry name" value="NUDIX"/>
    <property type="match status" value="1"/>
</dbReference>
<reference evidence="4 5" key="1">
    <citation type="submission" date="2019-08" db="EMBL/GenBank/DDBJ databases">
        <authorList>
            <person name="Peeters C."/>
        </authorList>
    </citation>
    <scope>NUCLEOTIDE SEQUENCE [LARGE SCALE GENOMIC DNA]</scope>
    <source>
        <strain evidence="4 5">LMG 20602</strain>
    </source>
</reference>
<feature type="domain" description="Nudix hydrolase" evidence="3">
    <location>
        <begin position="1"/>
        <end position="124"/>
    </location>
</feature>
<dbReference type="CDD" id="cd02440">
    <property type="entry name" value="AdoMet_MTases"/>
    <property type="match status" value="1"/>
</dbReference>
<evidence type="ECO:0000256" key="2">
    <source>
        <dbReference type="ARBA" id="ARBA00022801"/>
    </source>
</evidence>
<dbReference type="Pfam" id="PF13847">
    <property type="entry name" value="Methyltransf_31"/>
    <property type="match status" value="1"/>
</dbReference>
<dbReference type="Gene3D" id="3.90.79.10">
    <property type="entry name" value="Nucleoside Triphosphate Pyrophosphohydrolase"/>
    <property type="match status" value="1"/>
</dbReference>
<keyword evidence="5" id="KW-1185">Reference proteome</keyword>
<dbReference type="InterPro" id="IPR000086">
    <property type="entry name" value="NUDIX_hydrolase_dom"/>
</dbReference>
<dbReference type="Proteomes" id="UP000366065">
    <property type="component" value="Unassembled WGS sequence"/>
</dbReference>
<accession>A0ABY6VTS7</accession>
<dbReference type="SUPFAM" id="SSF53335">
    <property type="entry name" value="S-adenosyl-L-methionine-dependent methyltransferases"/>
    <property type="match status" value="1"/>
</dbReference>
<protein>
    <submittedName>
        <fullName evidence="4">Methyltransferase type 11</fullName>
    </submittedName>
</protein>
<evidence type="ECO:0000313" key="4">
    <source>
        <dbReference type="EMBL" id="VVD86620.1"/>
    </source>
</evidence>
<sequence length="405" mass="44577">MEPISVKAIVRKHNSVLFLTNPRGELELPGGRPESGESLETALAREFEEECGVAITSATYVGSRSCEVVTGKRVLLVFFACSISSDSPILSNEHTAYEWIDVTAGKPINMPNFYWLACAQPKEIAPQPNRPPMAASHYPLFTGDDDRQRLSITSEIYNAASIEFLRRYTPSTGHMLDVGCGHGQITQWLATNHPDATVIGMDNNTEQLAMARSFAMAADVKNITFEHGDINDIFSVFPPTPTFDLITCRFTLLHVAHRAAAIDALVQLLTPSGVLILEEPSLESLFCIPNVASFERANAAISAYGRTQGIRYDCIDDIWSLITDMNVKIQDARFSQPTIWKKEHKRLVSLSFSQFSPRLVSAGILDASSAQSILQSLDNEFMSDLVISGGLRTLQIAISKHEVSP</sequence>
<dbReference type="GO" id="GO:0032259">
    <property type="term" value="P:methylation"/>
    <property type="evidence" value="ECO:0007669"/>
    <property type="project" value="UniProtKB-KW"/>
</dbReference>
<evidence type="ECO:0000256" key="1">
    <source>
        <dbReference type="ARBA" id="ARBA00001946"/>
    </source>
</evidence>
<keyword evidence="2" id="KW-0378">Hydrolase</keyword>
<dbReference type="PROSITE" id="PS00893">
    <property type="entry name" value="NUDIX_BOX"/>
    <property type="match status" value="1"/>
</dbReference>
<name>A0ABY6VTS7_9BURK</name>
<comment type="cofactor">
    <cofactor evidence="1">
        <name>Mg(2+)</name>
        <dbReference type="ChEBI" id="CHEBI:18420"/>
    </cofactor>
</comment>
<gene>
    <name evidence="4" type="ORF">PCA20602_01398</name>
</gene>
<dbReference type="RefSeq" id="WP_150720603.1">
    <property type="nucleotide sequence ID" value="NZ_CABPRV010000003.1"/>
</dbReference>
<evidence type="ECO:0000313" key="5">
    <source>
        <dbReference type="Proteomes" id="UP000366065"/>
    </source>
</evidence>
<dbReference type="InterPro" id="IPR015797">
    <property type="entry name" value="NUDIX_hydrolase-like_dom_sf"/>
</dbReference>
<dbReference type="EMBL" id="CABPRV010000003">
    <property type="protein sequence ID" value="VVD86620.1"/>
    <property type="molecule type" value="Genomic_DNA"/>
</dbReference>
<proteinExistence type="predicted"/>
<dbReference type="InterPro" id="IPR025714">
    <property type="entry name" value="Methyltranfer_dom"/>
</dbReference>